<comment type="caution">
    <text evidence="5">The sequence shown here is derived from an EMBL/GenBank/DDBJ whole genome shotgun (WGS) entry which is preliminary data.</text>
</comment>
<evidence type="ECO:0000256" key="2">
    <source>
        <dbReference type="ARBA" id="ARBA00023125"/>
    </source>
</evidence>
<organism evidence="5 6">
    <name type="scientific">Acidovorax delafieldii 2AN</name>
    <dbReference type="NCBI Taxonomy" id="573060"/>
    <lineage>
        <taxon>Bacteria</taxon>
        <taxon>Pseudomonadati</taxon>
        <taxon>Pseudomonadota</taxon>
        <taxon>Betaproteobacteria</taxon>
        <taxon>Burkholderiales</taxon>
        <taxon>Comamonadaceae</taxon>
        <taxon>Acidovorax</taxon>
    </lineage>
</organism>
<dbReference type="InterPro" id="IPR011711">
    <property type="entry name" value="GntR_C"/>
</dbReference>
<evidence type="ECO:0000313" key="6">
    <source>
        <dbReference type="Proteomes" id="UP000003856"/>
    </source>
</evidence>
<dbReference type="SUPFAM" id="SSF48008">
    <property type="entry name" value="GntR ligand-binding domain-like"/>
    <property type="match status" value="1"/>
</dbReference>
<evidence type="ECO:0000256" key="3">
    <source>
        <dbReference type="ARBA" id="ARBA00023163"/>
    </source>
</evidence>
<gene>
    <name evidence="5" type="ORF">AcdelDRAFT_0631</name>
</gene>
<evidence type="ECO:0000259" key="4">
    <source>
        <dbReference type="PROSITE" id="PS50949"/>
    </source>
</evidence>
<dbReference type="InterPro" id="IPR008920">
    <property type="entry name" value="TF_FadR/GntR_C"/>
</dbReference>
<evidence type="ECO:0000313" key="5">
    <source>
        <dbReference type="EMBL" id="EER61795.1"/>
    </source>
</evidence>
<reference evidence="5 6" key="1">
    <citation type="submission" date="2009-05" db="EMBL/GenBank/DDBJ databases">
        <title>The draft genome of Acidovorax delafieldii 2AN.</title>
        <authorList>
            <consortium name="US DOE Joint Genome Institute (JGI-PGF)"/>
            <person name="Lucas S."/>
            <person name="Copeland A."/>
            <person name="Lapidus A."/>
            <person name="Glavina del Rio T."/>
            <person name="Tice H."/>
            <person name="Bruce D."/>
            <person name="Goodwin L."/>
            <person name="Pitluck S."/>
            <person name="Larimer F."/>
            <person name="Land M.L."/>
            <person name="Hauser L."/>
            <person name="Shelobolina E.S."/>
            <person name="Picardal F."/>
            <person name="Roden E."/>
            <person name="Emerson D."/>
        </authorList>
    </citation>
    <scope>NUCLEOTIDE SEQUENCE [LARGE SCALE GENOMIC DNA]</scope>
    <source>
        <strain evidence="5 6">2AN</strain>
    </source>
</reference>
<dbReference type="InterPro" id="IPR036388">
    <property type="entry name" value="WH-like_DNA-bd_sf"/>
</dbReference>
<keyword evidence="1" id="KW-0805">Transcription regulation</keyword>
<evidence type="ECO:0000256" key="1">
    <source>
        <dbReference type="ARBA" id="ARBA00023015"/>
    </source>
</evidence>
<dbReference type="PANTHER" id="PTHR43537">
    <property type="entry name" value="TRANSCRIPTIONAL REGULATOR, GNTR FAMILY"/>
    <property type="match status" value="1"/>
</dbReference>
<dbReference type="EMBL" id="ACQT01000009">
    <property type="protein sequence ID" value="EER61795.1"/>
    <property type="molecule type" value="Genomic_DNA"/>
</dbReference>
<dbReference type="InterPro" id="IPR036390">
    <property type="entry name" value="WH_DNA-bd_sf"/>
</dbReference>
<dbReference type="Proteomes" id="UP000003856">
    <property type="component" value="Unassembled WGS sequence"/>
</dbReference>
<dbReference type="Pfam" id="PF00392">
    <property type="entry name" value="GntR"/>
    <property type="match status" value="1"/>
</dbReference>
<dbReference type="PROSITE" id="PS50949">
    <property type="entry name" value="HTH_GNTR"/>
    <property type="match status" value="1"/>
</dbReference>
<dbReference type="GO" id="GO:0003700">
    <property type="term" value="F:DNA-binding transcription factor activity"/>
    <property type="evidence" value="ECO:0007669"/>
    <property type="project" value="InterPro"/>
</dbReference>
<dbReference type="SMART" id="SM00345">
    <property type="entry name" value="HTH_GNTR"/>
    <property type="match status" value="1"/>
</dbReference>
<dbReference type="AlphaFoldDB" id="C5T151"/>
<name>C5T151_ACIDE</name>
<sequence>MQQIAATARPAGEGERQQLSAAVAAYLRERIVSGKLRAGEYLRANAIAGELGVSATPVREGLLLLASEALVQRVPRHGFMVGSFTREDLRDIFWTQATIGAELAARAVKYMSDSELVQLQGINVRHEQALAERDEVMLARLGHEFHRSINLAARSPRLASVMGSLTKQLPNRFYASIEGHGAGAVAYHPLITQAIRVGDAQAVHALMFRHIASGAEHLITAFERQGLWA</sequence>
<dbReference type="RefSeq" id="WP_005793315.1">
    <property type="nucleotide sequence ID" value="NZ_ACQT01000009.1"/>
</dbReference>
<dbReference type="InterPro" id="IPR000524">
    <property type="entry name" value="Tscrpt_reg_HTH_GntR"/>
</dbReference>
<accession>C5T151</accession>
<dbReference type="GO" id="GO:0003677">
    <property type="term" value="F:DNA binding"/>
    <property type="evidence" value="ECO:0007669"/>
    <property type="project" value="UniProtKB-KW"/>
</dbReference>
<dbReference type="OrthoDB" id="8066003at2"/>
<dbReference type="PANTHER" id="PTHR43537:SF24">
    <property type="entry name" value="GLUCONATE OPERON TRANSCRIPTIONAL REPRESSOR"/>
    <property type="match status" value="1"/>
</dbReference>
<dbReference type="Gene3D" id="1.20.120.530">
    <property type="entry name" value="GntR ligand-binding domain-like"/>
    <property type="match status" value="1"/>
</dbReference>
<dbReference type="Pfam" id="PF07729">
    <property type="entry name" value="FCD"/>
    <property type="match status" value="1"/>
</dbReference>
<keyword evidence="3" id="KW-0804">Transcription</keyword>
<dbReference type="SMART" id="SM00895">
    <property type="entry name" value="FCD"/>
    <property type="match status" value="1"/>
</dbReference>
<keyword evidence="2" id="KW-0238">DNA-binding</keyword>
<protein>
    <submittedName>
        <fullName evidence="5">Transcriptional regulator, GntR family</fullName>
    </submittedName>
</protein>
<keyword evidence="6" id="KW-1185">Reference proteome</keyword>
<feature type="domain" description="HTH gntR-type" evidence="4">
    <location>
        <begin position="17"/>
        <end position="84"/>
    </location>
</feature>
<dbReference type="Gene3D" id="1.10.10.10">
    <property type="entry name" value="Winged helix-like DNA-binding domain superfamily/Winged helix DNA-binding domain"/>
    <property type="match status" value="1"/>
</dbReference>
<dbReference type="SUPFAM" id="SSF46785">
    <property type="entry name" value="Winged helix' DNA-binding domain"/>
    <property type="match status" value="1"/>
</dbReference>
<dbReference type="PATRIC" id="fig|573060.9.peg.4572"/>
<proteinExistence type="predicted"/>